<dbReference type="Proteomes" id="UP000323708">
    <property type="component" value="Unassembled WGS sequence"/>
</dbReference>
<dbReference type="EMBL" id="VTUX01000008">
    <property type="protein sequence ID" value="KAA1189147.1"/>
    <property type="molecule type" value="Genomic_DNA"/>
</dbReference>
<proteinExistence type="predicted"/>
<feature type="transmembrane region" description="Helical" evidence="1">
    <location>
        <begin position="12"/>
        <end position="36"/>
    </location>
</feature>
<protein>
    <submittedName>
        <fullName evidence="2">Uncharacterized protein</fullName>
    </submittedName>
</protein>
<name>A0A5B0WRS4_9GAMM</name>
<dbReference type="InterPro" id="IPR049823">
    <property type="entry name" value="XrtH_assoc"/>
</dbReference>
<feature type="transmembrane region" description="Helical" evidence="1">
    <location>
        <begin position="163"/>
        <end position="186"/>
    </location>
</feature>
<keyword evidence="1" id="KW-0812">Transmembrane</keyword>
<accession>A0A5B0WRS4</accession>
<evidence type="ECO:0000256" key="1">
    <source>
        <dbReference type="SAM" id="Phobius"/>
    </source>
</evidence>
<comment type="caution">
    <text evidence="2">The sequence shown here is derived from an EMBL/GenBank/DDBJ whole genome shotgun (WGS) entry which is preliminary data.</text>
</comment>
<organism evidence="2 3">
    <name type="scientific">Pseudohalioglobus sediminis</name>
    <dbReference type="NCBI Taxonomy" id="2606449"/>
    <lineage>
        <taxon>Bacteria</taxon>
        <taxon>Pseudomonadati</taxon>
        <taxon>Pseudomonadota</taxon>
        <taxon>Gammaproteobacteria</taxon>
        <taxon>Cellvibrionales</taxon>
        <taxon>Halieaceae</taxon>
        <taxon>Pseudohalioglobus</taxon>
    </lineage>
</organism>
<sequence>MPLPRDHNLRQFLLFAFALILPCFALWTLVAGALAMPVVGLADMILTAWFPSVVEGLVFHGEDVVLMTRFGELDGRPVPPDQSEYRLALAVNPGILSYSLPFYAALHFATPKQHYLTGFVAGVMWLYPLILIGLLSICLKELMVALGALFMEQPGVFVPNDNFIALFYQLNVLIVPTVAPISVWAWQSRDTPLMRGLVSLLPATERAQG</sequence>
<keyword evidence="1" id="KW-1133">Transmembrane helix</keyword>
<evidence type="ECO:0000313" key="3">
    <source>
        <dbReference type="Proteomes" id="UP000323708"/>
    </source>
</evidence>
<keyword evidence="1" id="KW-0472">Membrane</keyword>
<feature type="transmembrane region" description="Helical" evidence="1">
    <location>
        <begin position="118"/>
        <end position="151"/>
    </location>
</feature>
<keyword evidence="3" id="KW-1185">Reference proteome</keyword>
<dbReference type="RefSeq" id="WP_149612445.1">
    <property type="nucleotide sequence ID" value="NZ_VTUX01000008.1"/>
</dbReference>
<dbReference type="NCBIfam" id="NF041730">
    <property type="entry name" value="XrtH_assoc"/>
    <property type="match status" value="1"/>
</dbReference>
<feature type="transmembrane region" description="Helical" evidence="1">
    <location>
        <begin position="87"/>
        <end position="106"/>
    </location>
</feature>
<reference evidence="2 3" key="1">
    <citation type="submission" date="2019-09" db="EMBL/GenBank/DDBJ databases">
        <authorList>
            <person name="Chen X.-Y."/>
        </authorList>
    </citation>
    <scope>NUCLEOTIDE SEQUENCE [LARGE SCALE GENOMIC DNA]</scope>
    <source>
        <strain evidence="2 3">NY5</strain>
    </source>
</reference>
<gene>
    <name evidence="2" type="ORF">F0M18_15840</name>
</gene>
<evidence type="ECO:0000313" key="2">
    <source>
        <dbReference type="EMBL" id="KAA1189147.1"/>
    </source>
</evidence>
<dbReference type="AlphaFoldDB" id="A0A5B0WRS4"/>